<dbReference type="KEGG" id="cint:HZF06_19135"/>
<reference evidence="2 3" key="1">
    <citation type="submission" date="2020-07" db="EMBL/GenBank/DDBJ databases">
        <title>Electron transfer.</title>
        <authorList>
            <person name="Huang L."/>
            <person name="Liu X."/>
            <person name="Zhou S."/>
        </authorList>
    </citation>
    <scope>NUCLEOTIDE SEQUENCE [LARGE SCALE GENOMIC DNA]</scope>
    <source>
        <strain evidence="2 3">Lx1</strain>
    </source>
</reference>
<sequence length="149" mass="17988">MERGALDARDVALYFLNKEDMSNKKLQKLCYYAQAWHYAFYDEGLFYQDVEAWVHGPVINDVYNQYKQFKWKTIKLDDAEIRNFGQEVCEHLDDIYDTYGEYDGDQLEALTHSELPWQEAREGLQEWEPSHNVIKPETMSKYYWEKYEN</sequence>
<dbReference type="Pfam" id="PF13274">
    <property type="entry name" value="SocA_Panacea"/>
    <property type="match status" value="1"/>
</dbReference>
<proteinExistence type="predicted"/>
<gene>
    <name evidence="2" type="ORF">HZF06_19135</name>
</gene>
<evidence type="ECO:0000313" key="2">
    <source>
        <dbReference type="EMBL" id="QLY82403.1"/>
    </source>
</evidence>
<protein>
    <submittedName>
        <fullName evidence="2">DUF4065 domain-containing protein</fullName>
    </submittedName>
</protein>
<dbReference type="Proteomes" id="UP000512286">
    <property type="component" value="Chromosome"/>
</dbReference>
<evidence type="ECO:0000259" key="1">
    <source>
        <dbReference type="Pfam" id="PF13274"/>
    </source>
</evidence>
<accession>A0A7D6ZTW4</accession>
<name>A0A7D6ZTW4_9CLOT</name>
<dbReference type="EMBL" id="CP059378">
    <property type="protein sequence ID" value="QLY82403.1"/>
    <property type="molecule type" value="Genomic_DNA"/>
</dbReference>
<feature type="domain" description="Antitoxin SocA-like Panacea" evidence="1">
    <location>
        <begin position="26"/>
        <end position="118"/>
    </location>
</feature>
<evidence type="ECO:0000313" key="3">
    <source>
        <dbReference type="Proteomes" id="UP000512286"/>
    </source>
</evidence>
<dbReference type="AlphaFoldDB" id="A0A7D6ZTW4"/>
<organism evidence="2 3">
    <name type="scientific">Clostridium intestinale</name>
    <dbReference type="NCBI Taxonomy" id="36845"/>
    <lineage>
        <taxon>Bacteria</taxon>
        <taxon>Bacillati</taxon>
        <taxon>Bacillota</taxon>
        <taxon>Clostridia</taxon>
        <taxon>Eubacteriales</taxon>
        <taxon>Clostridiaceae</taxon>
        <taxon>Clostridium</taxon>
    </lineage>
</organism>
<dbReference type="InterPro" id="IPR025272">
    <property type="entry name" value="SocA_Panacea"/>
</dbReference>